<dbReference type="EMBL" id="NOXV01000296">
    <property type="protein sequence ID" value="OYQ34007.1"/>
    <property type="molecule type" value="Genomic_DNA"/>
</dbReference>
<dbReference type="RefSeq" id="WP_094415988.1">
    <property type="nucleotide sequence ID" value="NZ_NOXV01000296.1"/>
</dbReference>
<dbReference type="Proteomes" id="UP000216605">
    <property type="component" value="Unassembled WGS sequence"/>
</dbReference>
<gene>
    <name evidence="1" type="ORF">CHU92_12270</name>
</gene>
<evidence type="ECO:0000313" key="2">
    <source>
        <dbReference type="Proteomes" id="UP000216605"/>
    </source>
</evidence>
<protein>
    <submittedName>
        <fullName evidence="1">Uncharacterized protein</fullName>
    </submittedName>
</protein>
<evidence type="ECO:0000313" key="1">
    <source>
        <dbReference type="EMBL" id="OYQ34007.1"/>
    </source>
</evidence>
<name>A0A255YXP6_9FLAO</name>
<sequence>MKSDGNIEFIVRGSLGDSEISPSNISLSMLSNFSKDISDLLNSIQELKKEDIVISVVEGSFKIKAFIALAALNIVKADIETLSSSADFSSINEKRSKIFEDWYRKTKVQNGLEFEILPENHTGIKINSESVFKRTEIDIWIEGEHYLYGIITDMGGSQKPNIHFTSDSNQSYLIDCTKDDILNEKENRVYHPAAIRVLAKQNLITGEIKEPKFASFIEYNPVFDENILLKTIEKGRNAWSDVPDHVEWVRNLRLEDE</sequence>
<comment type="caution">
    <text evidence="1">The sequence shown here is derived from an EMBL/GenBank/DDBJ whole genome shotgun (WGS) entry which is preliminary data.</text>
</comment>
<organism evidence="1 2">
    <name type="scientific">Flavobacterium cyanobacteriorum</name>
    <dbReference type="NCBI Taxonomy" id="2022802"/>
    <lineage>
        <taxon>Bacteria</taxon>
        <taxon>Pseudomonadati</taxon>
        <taxon>Bacteroidota</taxon>
        <taxon>Flavobacteriia</taxon>
        <taxon>Flavobacteriales</taxon>
        <taxon>Flavobacteriaceae</taxon>
        <taxon>Flavobacterium</taxon>
    </lineage>
</organism>
<proteinExistence type="predicted"/>
<dbReference type="OrthoDB" id="6057423at2"/>
<accession>A0A255YXP6</accession>
<keyword evidence="2" id="KW-1185">Reference proteome</keyword>
<dbReference type="AlphaFoldDB" id="A0A255YXP6"/>
<reference evidence="1 2" key="1">
    <citation type="submission" date="2017-07" db="EMBL/GenBank/DDBJ databases">
        <title>Flavobacterium cyanobacteriorum sp. nov., isolated from cyanobacterial aggregates in a eutrophic lake.</title>
        <authorList>
            <person name="Cai H."/>
        </authorList>
    </citation>
    <scope>NUCLEOTIDE SEQUENCE [LARGE SCALE GENOMIC DNA]</scope>
    <source>
        <strain evidence="1 2">TH021</strain>
    </source>
</reference>